<dbReference type="EC" id="7.1.1.-" evidence="5"/>
<keyword evidence="4 5" id="KW-0472">Membrane</keyword>
<feature type="transmembrane region" description="Helical" evidence="5">
    <location>
        <begin position="6"/>
        <end position="27"/>
    </location>
</feature>
<name>A0ABP9UJT4_9BACT</name>
<feature type="transmembrane region" description="Helical" evidence="5">
    <location>
        <begin position="34"/>
        <end position="53"/>
    </location>
</feature>
<feature type="transmembrane region" description="Helical" evidence="5">
    <location>
        <begin position="354"/>
        <end position="375"/>
    </location>
</feature>
<dbReference type="InterPro" id="IPR010096">
    <property type="entry name" value="NADH-Q_OxRdtase_suN/2"/>
</dbReference>
<feature type="transmembrane region" description="Helical" evidence="5">
    <location>
        <begin position="122"/>
        <end position="141"/>
    </location>
</feature>
<keyword evidence="2 5" id="KW-0812">Transmembrane</keyword>
<proteinExistence type="inferred from homology"/>
<feature type="transmembrane region" description="Helical" evidence="5">
    <location>
        <begin position="387"/>
        <end position="410"/>
    </location>
</feature>
<dbReference type="PANTHER" id="PTHR22773">
    <property type="entry name" value="NADH DEHYDROGENASE"/>
    <property type="match status" value="1"/>
</dbReference>
<evidence type="ECO:0000259" key="7">
    <source>
        <dbReference type="Pfam" id="PF00361"/>
    </source>
</evidence>
<keyword evidence="5" id="KW-0813">Transport</keyword>
<evidence type="ECO:0000313" key="9">
    <source>
        <dbReference type="Proteomes" id="UP001476282"/>
    </source>
</evidence>
<dbReference type="HAMAP" id="MF_00445">
    <property type="entry name" value="NDH1_NuoN_1"/>
    <property type="match status" value="1"/>
</dbReference>
<keyword evidence="5" id="KW-0830">Ubiquinone</keyword>
<sequence length="455" mass="47741">MKQDLIAILPQLVVLATAMAVLCFEMLGRPRGGLITLATGMLAATALGIAWMGRETTAFSGTFRVDTLSHWAILILCPSAILVALLARSEVGGRPREGTLYSLLVFSTLGSAILAGAGDLMFLVLGVLLNGLSGFALAAHPKDDPSSEGAMKYFIYGSVTGAIMTFGLAYWVGMTGTTYLSALAGPMEPLPYALGFIALLAGLGYAASLFPFHFWTPDTFEGAPVSVAAFLSVTPKIGAIFALAQVTTQLPDAFRQVSLLLLALVAAASMTFGNVVALWQDKLVRLLAYSTVAQSGYFLLGPIAIGHSPLALPTLVVFGIAYAAMNLGAFAIVLAHGRTIDALHGLGRRHPWAAAALTVFLLSLVGIPPLAGFAGKFLLFGAALDAGFGWLAVIAILNSAISLAVYLRIIHPVYFKPPSGPKRDIAMPLRVTWATCLFLTLAAGLGMQWMIAAAR</sequence>
<comment type="subcellular location">
    <subcellularLocation>
        <location evidence="5">Cell membrane</location>
        <topology evidence="5">Multi-pass membrane protein</topology>
    </subcellularLocation>
    <subcellularLocation>
        <location evidence="1">Endomembrane system</location>
        <topology evidence="1">Multi-pass membrane protein</topology>
    </subcellularLocation>
    <subcellularLocation>
        <location evidence="6">Membrane</location>
        <topology evidence="6">Multi-pass membrane protein</topology>
    </subcellularLocation>
</comment>
<evidence type="ECO:0000256" key="1">
    <source>
        <dbReference type="ARBA" id="ARBA00004127"/>
    </source>
</evidence>
<dbReference type="EMBL" id="BAABRI010000005">
    <property type="protein sequence ID" value="GAA5481886.1"/>
    <property type="molecule type" value="Genomic_DNA"/>
</dbReference>
<dbReference type="RefSeq" id="WP_353566034.1">
    <property type="nucleotide sequence ID" value="NZ_BAABRI010000005.1"/>
</dbReference>
<evidence type="ECO:0000256" key="5">
    <source>
        <dbReference type="HAMAP-Rule" id="MF_00445"/>
    </source>
</evidence>
<dbReference type="Pfam" id="PF00361">
    <property type="entry name" value="Proton_antipo_M"/>
    <property type="match status" value="1"/>
</dbReference>
<feature type="transmembrane region" description="Helical" evidence="5">
    <location>
        <begin position="99"/>
        <end position="116"/>
    </location>
</feature>
<feature type="transmembrane region" description="Helical" evidence="5">
    <location>
        <begin position="153"/>
        <end position="172"/>
    </location>
</feature>
<comment type="function">
    <text evidence="5">NDH-1 shuttles electrons from NADH, via FMN and iron-sulfur (Fe-S) centers, to quinones in the respiratory chain. The immediate electron acceptor for the enzyme in this species is believed to be ubiquinone. Couples the redox reaction to proton translocation (for every two electrons transferred, four hydrogen ions are translocated across the cytoplasmic membrane), and thus conserves the redox energy in a proton gradient.</text>
</comment>
<feature type="transmembrane region" description="Helical" evidence="5">
    <location>
        <begin position="192"/>
        <end position="215"/>
    </location>
</feature>
<evidence type="ECO:0000256" key="2">
    <source>
        <dbReference type="ARBA" id="ARBA00022692"/>
    </source>
</evidence>
<evidence type="ECO:0000256" key="6">
    <source>
        <dbReference type="RuleBase" id="RU000320"/>
    </source>
</evidence>
<keyword evidence="5" id="KW-0520">NAD</keyword>
<dbReference type="InterPro" id="IPR001750">
    <property type="entry name" value="ND/Mrp_TM"/>
</dbReference>
<feature type="transmembrane region" description="Helical" evidence="5">
    <location>
        <begin position="311"/>
        <end position="334"/>
    </location>
</feature>
<feature type="transmembrane region" description="Helical" evidence="5">
    <location>
        <begin position="286"/>
        <end position="305"/>
    </location>
</feature>
<gene>
    <name evidence="8" type="primary">nuoN_1</name>
    <name evidence="5" type="synonym">nuoN</name>
    <name evidence="8" type="ORF">Hsar01_01100</name>
</gene>
<evidence type="ECO:0000313" key="8">
    <source>
        <dbReference type="EMBL" id="GAA5481886.1"/>
    </source>
</evidence>
<feature type="domain" description="NADH:quinone oxidoreductase/Mrp antiporter transmembrane" evidence="7">
    <location>
        <begin position="117"/>
        <end position="402"/>
    </location>
</feature>
<comment type="similarity">
    <text evidence="5">Belongs to the complex I subunit 2 family.</text>
</comment>
<evidence type="ECO:0000256" key="4">
    <source>
        <dbReference type="ARBA" id="ARBA00023136"/>
    </source>
</evidence>
<feature type="transmembrane region" description="Helical" evidence="5">
    <location>
        <begin position="431"/>
        <end position="451"/>
    </location>
</feature>
<protein>
    <recommendedName>
        <fullName evidence="5">NADH-quinone oxidoreductase subunit N</fullName>
        <ecNumber evidence="5">7.1.1.-</ecNumber>
    </recommendedName>
    <alternativeName>
        <fullName evidence="5">NADH dehydrogenase I subunit N</fullName>
    </alternativeName>
    <alternativeName>
        <fullName evidence="5">NDH-1 subunit N</fullName>
    </alternativeName>
</protein>
<keyword evidence="3 5" id="KW-1133">Transmembrane helix</keyword>
<reference evidence="8 9" key="1">
    <citation type="submission" date="2024-02" db="EMBL/GenBank/DDBJ databases">
        <title>Haloferula sargassicola NBRC 104335.</title>
        <authorList>
            <person name="Ichikawa N."/>
            <person name="Katano-Makiyama Y."/>
            <person name="Hidaka K."/>
        </authorList>
    </citation>
    <scope>NUCLEOTIDE SEQUENCE [LARGE SCALE GENOMIC DNA]</scope>
    <source>
        <strain evidence="8 9">NBRC 104335</strain>
    </source>
</reference>
<evidence type="ECO:0000256" key="3">
    <source>
        <dbReference type="ARBA" id="ARBA00022989"/>
    </source>
</evidence>
<dbReference type="Proteomes" id="UP001476282">
    <property type="component" value="Unassembled WGS sequence"/>
</dbReference>
<keyword evidence="9" id="KW-1185">Reference proteome</keyword>
<comment type="catalytic activity">
    <reaction evidence="5">
        <text>a quinone + NADH + 5 H(+)(in) = a quinol + NAD(+) + 4 H(+)(out)</text>
        <dbReference type="Rhea" id="RHEA:57888"/>
        <dbReference type="ChEBI" id="CHEBI:15378"/>
        <dbReference type="ChEBI" id="CHEBI:24646"/>
        <dbReference type="ChEBI" id="CHEBI:57540"/>
        <dbReference type="ChEBI" id="CHEBI:57945"/>
        <dbReference type="ChEBI" id="CHEBI:132124"/>
    </reaction>
</comment>
<comment type="subunit">
    <text evidence="5">NDH-1 is composed of 14 different subunits. Subunits NuoA, H, J, K, L, M, N constitute the membrane sector of the complex.</text>
</comment>
<feature type="transmembrane region" description="Helical" evidence="5">
    <location>
        <begin position="227"/>
        <end position="247"/>
    </location>
</feature>
<accession>A0ABP9UJT4</accession>
<keyword evidence="5" id="KW-1278">Translocase</keyword>
<feature type="transmembrane region" description="Helical" evidence="5">
    <location>
        <begin position="259"/>
        <end position="279"/>
    </location>
</feature>
<keyword evidence="5" id="KW-1003">Cell membrane</keyword>
<feature type="transmembrane region" description="Helical" evidence="5">
    <location>
        <begin position="68"/>
        <end position="87"/>
    </location>
</feature>
<keyword evidence="5" id="KW-0874">Quinone</keyword>
<organism evidence="8 9">
    <name type="scientific">Haloferula sargassicola</name>
    <dbReference type="NCBI Taxonomy" id="490096"/>
    <lineage>
        <taxon>Bacteria</taxon>
        <taxon>Pseudomonadati</taxon>
        <taxon>Verrucomicrobiota</taxon>
        <taxon>Verrucomicrobiia</taxon>
        <taxon>Verrucomicrobiales</taxon>
        <taxon>Verrucomicrobiaceae</taxon>
        <taxon>Haloferula</taxon>
    </lineage>
</organism>
<comment type="caution">
    <text evidence="8">The sequence shown here is derived from an EMBL/GenBank/DDBJ whole genome shotgun (WGS) entry which is preliminary data.</text>
</comment>